<evidence type="ECO:0000313" key="3">
    <source>
        <dbReference type="EMBL" id="PAE88836.1"/>
    </source>
</evidence>
<dbReference type="InterPro" id="IPR053525">
    <property type="entry name" value="Sortase_D"/>
</dbReference>
<sequence>MALRKSNGKQGRFKKTALLFVAAAFIAFGLWLTTTTGFKLAYGYFLYKIGAHSETETVAAPVEEAPEAIPAYENDLQDVASWQPEIGEEMGTLTIPKIDATLPIIHGTNEDELDKGVGHFADSVLPGEKDNSVLSGHRDTVFRKLGEVGEGDELIVETRSGVYTYKVHTVRIVDEDDRTVIVPTEEAQLTVITCYPFDFIGAAPDRYVLVADLIDEDVYETLALFPK</sequence>
<dbReference type="CDD" id="cd05828">
    <property type="entry name" value="Sortase_D_1"/>
    <property type="match status" value="1"/>
</dbReference>
<reference evidence="3 4" key="1">
    <citation type="submission" date="2017-07" db="EMBL/GenBank/DDBJ databases">
        <title>Isolation and whole genome analysis of endospore-forming bacteria from heroin.</title>
        <authorList>
            <person name="Kalinowski J."/>
            <person name="Ahrens B."/>
            <person name="Al-Dilaimi A."/>
            <person name="Winkler A."/>
            <person name="Wibberg D."/>
            <person name="Schleenbecker U."/>
            <person name="Ruckert C."/>
            <person name="Wolfel R."/>
            <person name="Grass G."/>
        </authorList>
    </citation>
    <scope>NUCLEOTIDE SEQUENCE [LARGE SCALE GENOMIC DNA]</scope>
    <source>
        <strain evidence="3 4">7539</strain>
    </source>
</reference>
<dbReference type="InterPro" id="IPR023365">
    <property type="entry name" value="Sortase_dom-sf"/>
</dbReference>
<gene>
    <name evidence="3" type="ORF">CHH72_10705</name>
</gene>
<proteinExistence type="predicted"/>
<feature type="active site" description="Acyl-thioester intermediate" evidence="2">
    <location>
        <position position="194"/>
    </location>
</feature>
<dbReference type="SUPFAM" id="SSF63817">
    <property type="entry name" value="Sortase"/>
    <property type="match status" value="1"/>
</dbReference>
<dbReference type="RefSeq" id="WP_011248738.1">
    <property type="nucleotide sequence ID" value="NZ_BOQQ01000004.1"/>
</dbReference>
<dbReference type="InterPro" id="IPR005754">
    <property type="entry name" value="Sortase"/>
</dbReference>
<feature type="active site" description="Proton donor/acceptor" evidence="2">
    <location>
        <position position="137"/>
    </location>
</feature>
<evidence type="ECO:0000256" key="1">
    <source>
        <dbReference type="ARBA" id="ARBA00022801"/>
    </source>
</evidence>
<dbReference type="NCBIfam" id="NF033746">
    <property type="entry name" value="class_D_sortase"/>
    <property type="match status" value="1"/>
</dbReference>
<keyword evidence="1" id="KW-0378">Hydrolase</keyword>
<dbReference type="Proteomes" id="UP000216207">
    <property type="component" value="Unassembled WGS sequence"/>
</dbReference>
<protein>
    <submittedName>
        <fullName evidence="3">Class D sortase</fullName>
    </submittedName>
</protein>
<dbReference type="EMBL" id="NPCC01000012">
    <property type="protein sequence ID" value="PAE88836.1"/>
    <property type="molecule type" value="Genomic_DNA"/>
</dbReference>
<dbReference type="Pfam" id="PF04203">
    <property type="entry name" value="Sortase"/>
    <property type="match status" value="1"/>
</dbReference>
<accession>A0A268NZA4</accession>
<organism evidence="3 4">
    <name type="scientific">Shouchella clausii</name>
    <name type="common">Alkalihalobacillus clausii</name>
    <dbReference type="NCBI Taxonomy" id="79880"/>
    <lineage>
        <taxon>Bacteria</taxon>
        <taxon>Bacillati</taxon>
        <taxon>Bacillota</taxon>
        <taxon>Bacilli</taxon>
        <taxon>Bacillales</taxon>
        <taxon>Bacillaceae</taxon>
        <taxon>Shouchella</taxon>
    </lineage>
</organism>
<dbReference type="NCBIfam" id="TIGR01076">
    <property type="entry name" value="sortase_fam"/>
    <property type="match status" value="1"/>
</dbReference>
<dbReference type="GO" id="GO:0016787">
    <property type="term" value="F:hydrolase activity"/>
    <property type="evidence" value="ECO:0007669"/>
    <property type="project" value="UniProtKB-KW"/>
</dbReference>
<evidence type="ECO:0000256" key="2">
    <source>
        <dbReference type="PIRSR" id="PIRSR605754-1"/>
    </source>
</evidence>
<evidence type="ECO:0000313" key="4">
    <source>
        <dbReference type="Proteomes" id="UP000216207"/>
    </source>
</evidence>
<comment type="caution">
    <text evidence="3">The sequence shown here is derived from an EMBL/GenBank/DDBJ whole genome shotgun (WGS) entry which is preliminary data.</text>
</comment>
<name>A0A268NZA4_SHOCL</name>
<dbReference type="AlphaFoldDB" id="A0A268NZA4"/>
<dbReference type="Gene3D" id="2.40.260.10">
    <property type="entry name" value="Sortase"/>
    <property type="match status" value="1"/>
</dbReference>
<dbReference type="OMA" id="TCYPFDF"/>
<dbReference type="InterPro" id="IPR041999">
    <property type="entry name" value="Sortase_D_1"/>
</dbReference>